<keyword evidence="3" id="KW-1185">Reference proteome</keyword>
<accession>A0AAV8XMP5</accession>
<sequence length="253" mass="29802">SKKEENKEWETEGLISHSELLKFYKTKWDKDSTRISPPSHFAQCSGLTQIVKDLSEVTPYNLFKLLITDDITETHLFFQTNLYPQQNFQKNNKIYKPTDSAEINTFIGINLLMGMKQLPSYRDYWSTRLILHDPYISKLTTVHRRNSNNFLRFGWLLSNVHLNDNNLMPGRNSNNFDKLYKVRPFLEKLRTNFKMCLNLDKNLAVDESMIKLKYMPGKPVKRGYKVWMIANETGYCWDFDIYTGKTTTGVEKI</sequence>
<dbReference type="AlphaFoldDB" id="A0AAV8XMP5"/>
<evidence type="ECO:0000313" key="2">
    <source>
        <dbReference type="EMBL" id="KAJ8940340.1"/>
    </source>
</evidence>
<feature type="domain" description="PiggyBac transposable element-derived protein" evidence="1">
    <location>
        <begin position="58"/>
        <end position="248"/>
    </location>
</feature>
<protein>
    <recommendedName>
        <fullName evidence="1">PiggyBac transposable element-derived protein domain-containing protein</fullName>
    </recommendedName>
</protein>
<dbReference type="Proteomes" id="UP001162162">
    <property type="component" value="Unassembled WGS sequence"/>
</dbReference>
<dbReference type="EMBL" id="JAPWTK010000438">
    <property type="protein sequence ID" value="KAJ8940340.1"/>
    <property type="molecule type" value="Genomic_DNA"/>
</dbReference>
<dbReference type="Pfam" id="PF13843">
    <property type="entry name" value="DDE_Tnp_1_7"/>
    <property type="match status" value="1"/>
</dbReference>
<dbReference type="InterPro" id="IPR029526">
    <property type="entry name" value="PGBD"/>
</dbReference>
<evidence type="ECO:0000259" key="1">
    <source>
        <dbReference type="Pfam" id="PF13843"/>
    </source>
</evidence>
<evidence type="ECO:0000313" key="3">
    <source>
        <dbReference type="Proteomes" id="UP001162162"/>
    </source>
</evidence>
<reference evidence="2" key="1">
    <citation type="journal article" date="2023" name="Insect Mol. Biol.">
        <title>Genome sequencing provides insights into the evolution of gene families encoding plant cell wall-degrading enzymes in longhorned beetles.</title>
        <authorList>
            <person name="Shin N.R."/>
            <person name="Okamura Y."/>
            <person name="Kirsch R."/>
            <person name="Pauchet Y."/>
        </authorList>
    </citation>
    <scope>NUCLEOTIDE SEQUENCE</scope>
    <source>
        <strain evidence="2">AMC_N1</strain>
    </source>
</reference>
<dbReference type="PANTHER" id="PTHR46599:SF3">
    <property type="entry name" value="PIGGYBAC TRANSPOSABLE ELEMENT-DERIVED PROTEIN 4"/>
    <property type="match status" value="1"/>
</dbReference>
<dbReference type="PANTHER" id="PTHR46599">
    <property type="entry name" value="PIGGYBAC TRANSPOSABLE ELEMENT-DERIVED PROTEIN 4"/>
    <property type="match status" value="1"/>
</dbReference>
<gene>
    <name evidence="2" type="ORF">NQ318_011323</name>
</gene>
<name>A0AAV8XMP5_9CUCU</name>
<comment type="caution">
    <text evidence="2">The sequence shown here is derived from an EMBL/GenBank/DDBJ whole genome shotgun (WGS) entry which is preliminary data.</text>
</comment>
<proteinExistence type="predicted"/>
<organism evidence="2 3">
    <name type="scientific">Aromia moschata</name>
    <dbReference type="NCBI Taxonomy" id="1265417"/>
    <lineage>
        <taxon>Eukaryota</taxon>
        <taxon>Metazoa</taxon>
        <taxon>Ecdysozoa</taxon>
        <taxon>Arthropoda</taxon>
        <taxon>Hexapoda</taxon>
        <taxon>Insecta</taxon>
        <taxon>Pterygota</taxon>
        <taxon>Neoptera</taxon>
        <taxon>Endopterygota</taxon>
        <taxon>Coleoptera</taxon>
        <taxon>Polyphaga</taxon>
        <taxon>Cucujiformia</taxon>
        <taxon>Chrysomeloidea</taxon>
        <taxon>Cerambycidae</taxon>
        <taxon>Cerambycinae</taxon>
        <taxon>Callichromatini</taxon>
        <taxon>Aromia</taxon>
    </lineage>
</organism>
<feature type="non-terminal residue" evidence="2">
    <location>
        <position position="1"/>
    </location>
</feature>